<organism evidence="2 3">
    <name type="scientific">Echinococcus multilocularis</name>
    <name type="common">Fox tapeworm</name>
    <dbReference type="NCBI Taxonomy" id="6211"/>
    <lineage>
        <taxon>Eukaryota</taxon>
        <taxon>Metazoa</taxon>
        <taxon>Spiralia</taxon>
        <taxon>Lophotrochozoa</taxon>
        <taxon>Platyhelminthes</taxon>
        <taxon>Cestoda</taxon>
        <taxon>Eucestoda</taxon>
        <taxon>Cyclophyllidea</taxon>
        <taxon>Taeniidae</taxon>
        <taxon>Echinococcus</taxon>
    </lineage>
</organism>
<dbReference type="EMBL" id="LN902842">
    <property type="protein sequence ID" value="CUT98620.1"/>
    <property type="molecule type" value="Genomic_DNA"/>
</dbReference>
<dbReference type="Proteomes" id="UP000017246">
    <property type="component" value="Unassembled WGS sequence"/>
</dbReference>
<reference evidence="2" key="2">
    <citation type="submission" date="2015-11" db="EMBL/GenBank/DDBJ databases">
        <authorList>
            <person name="Zhang Y."/>
            <person name="Guo Z."/>
        </authorList>
    </citation>
    <scope>NUCLEOTIDE SEQUENCE</scope>
</reference>
<name>A0A0S4MKB9_ECHMU</name>
<reference evidence="2" key="1">
    <citation type="journal article" date="2013" name="Nature">
        <title>The genomes of four tapeworm species reveal adaptations to parasitism.</title>
        <authorList>
            <person name="Tsai I.J."/>
            <person name="Zarowiecki M."/>
            <person name="Holroyd N."/>
            <person name="Garciarrubio A."/>
            <person name="Sanchez-Flores A."/>
            <person name="Brooks K.L."/>
            <person name="Tracey A."/>
            <person name="Bobes R.J."/>
            <person name="Fragoso G."/>
            <person name="Sciutto E."/>
            <person name="Aslett M."/>
            <person name="Beasley H."/>
            <person name="Bennett H.M."/>
            <person name="Cai J."/>
            <person name="Camicia F."/>
            <person name="Clark R."/>
            <person name="Cucher M."/>
            <person name="De Silva N."/>
            <person name="Day T.A."/>
            <person name="Deplazes P."/>
            <person name="Estrada K."/>
            <person name="Fernandez C."/>
            <person name="Holland P.W."/>
            <person name="Hou J."/>
            <person name="Hu S."/>
            <person name="Huckvale T."/>
            <person name="Hung S.S."/>
            <person name="Kamenetzky L."/>
            <person name="Keane J.A."/>
            <person name="Kiss F."/>
            <person name="Koziol U."/>
            <person name="Lambert O."/>
            <person name="Liu K."/>
            <person name="Luo X."/>
            <person name="Luo Y."/>
            <person name="Macchiaroli N."/>
            <person name="Nichol S."/>
            <person name="Paps J."/>
            <person name="Parkinson J."/>
            <person name="Pouchkina-Stantcheva N."/>
            <person name="Riddiford N."/>
            <person name="Rosenzvit M."/>
            <person name="Salinas G."/>
            <person name="Wasmuth J.D."/>
            <person name="Zamanian M."/>
            <person name="Zheng Y."/>
            <person name="Cai X."/>
            <person name="Soberon X."/>
            <person name="Olson P.D."/>
            <person name="Laclette J.P."/>
            <person name="Brehm K."/>
            <person name="Berriman M."/>
            <person name="Garciarrubio A."/>
            <person name="Bobes R.J."/>
            <person name="Fragoso G."/>
            <person name="Sanchez-Flores A."/>
            <person name="Estrada K."/>
            <person name="Cevallos M.A."/>
            <person name="Morett E."/>
            <person name="Gonzalez V."/>
            <person name="Portillo T."/>
            <person name="Ochoa-Leyva A."/>
            <person name="Jose M.V."/>
            <person name="Sciutto E."/>
            <person name="Landa A."/>
            <person name="Jimenez L."/>
            <person name="Valdes V."/>
            <person name="Carrero J.C."/>
            <person name="Larralde C."/>
            <person name="Morales-Montor J."/>
            <person name="Limon-Lason J."/>
            <person name="Soberon X."/>
            <person name="Laclette J.P."/>
        </authorList>
    </citation>
    <scope>NUCLEOTIDE SEQUENCE [LARGE SCALE GENOMIC DNA]</scope>
</reference>
<feature type="region of interest" description="Disordered" evidence="1">
    <location>
        <begin position="1"/>
        <end position="28"/>
    </location>
</feature>
<dbReference type="AlphaFoldDB" id="A0A0S4MKB9"/>
<protein>
    <submittedName>
        <fullName evidence="2">Uncharacterized protein</fullName>
    </submittedName>
</protein>
<proteinExistence type="predicted"/>
<accession>A0A0S4MKB9</accession>
<evidence type="ECO:0000256" key="1">
    <source>
        <dbReference type="SAM" id="MobiDB-lite"/>
    </source>
</evidence>
<keyword evidence="3" id="KW-1185">Reference proteome</keyword>
<sequence length="174" mass="19505">MMLGHLNSSLTKKNSSQPETSLLSKRWRGRNGARLQTEPVRNQEVLGTPYDLALRDAQQMVKISITSGSFLLWPKFRLRSAEKKPGQQNLLYAQNWLESAETKADVALLEGDANDICSALLEPEQTGIAKYTINTGEVSPIWQPLLSMPPLLLEVNRPFEEMNRVEITKASKSP</sequence>
<evidence type="ECO:0000313" key="2">
    <source>
        <dbReference type="EMBL" id="CUT98620.1"/>
    </source>
</evidence>
<feature type="compositionally biased region" description="Polar residues" evidence="1">
    <location>
        <begin position="1"/>
        <end position="23"/>
    </location>
</feature>
<evidence type="ECO:0000313" key="3">
    <source>
        <dbReference type="Proteomes" id="UP000017246"/>
    </source>
</evidence>